<dbReference type="Gene3D" id="3.40.50.300">
    <property type="entry name" value="P-loop containing nucleotide triphosphate hydrolases"/>
    <property type="match status" value="1"/>
</dbReference>
<dbReference type="InterPro" id="IPR031350">
    <property type="entry name" value="Goodbye_dom"/>
</dbReference>
<name>A0AAD6HBM5_9EURO</name>
<proteinExistence type="predicted"/>
<reference evidence="4" key="1">
    <citation type="journal article" date="2023" name="IMA Fungus">
        <title>Comparative genomic study of the Penicillium genus elucidates a diverse pangenome and 15 lateral gene transfer events.</title>
        <authorList>
            <person name="Petersen C."/>
            <person name="Sorensen T."/>
            <person name="Nielsen M.R."/>
            <person name="Sondergaard T.E."/>
            <person name="Sorensen J.L."/>
            <person name="Fitzpatrick D.A."/>
            <person name="Frisvad J.C."/>
            <person name="Nielsen K.L."/>
        </authorList>
    </citation>
    <scope>NUCLEOTIDE SEQUENCE</scope>
    <source>
        <strain evidence="4">IBT 17514</strain>
    </source>
</reference>
<feature type="domain" description="Fungal STAND N-terminal Goodbye" evidence="2">
    <location>
        <begin position="16"/>
        <end position="133"/>
    </location>
</feature>
<dbReference type="PANTHER" id="PTHR10039:SF17">
    <property type="entry name" value="FUNGAL STAND N-TERMINAL GOODBYE DOMAIN-CONTAINING PROTEIN-RELATED"/>
    <property type="match status" value="1"/>
</dbReference>
<dbReference type="Gene3D" id="1.25.40.10">
    <property type="entry name" value="Tetratricopeptide repeat domain"/>
    <property type="match status" value="1"/>
</dbReference>
<dbReference type="InterPro" id="IPR056884">
    <property type="entry name" value="NPHP3-like_N"/>
</dbReference>
<dbReference type="SUPFAM" id="SSF48452">
    <property type="entry name" value="TPR-like"/>
    <property type="match status" value="1"/>
</dbReference>
<dbReference type="Proteomes" id="UP001215712">
    <property type="component" value="Unassembled WGS sequence"/>
</dbReference>
<dbReference type="InterPro" id="IPR027417">
    <property type="entry name" value="P-loop_NTPase"/>
</dbReference>
<keyword evidence="5" id="KW-1185">Reference proteome</keyword>
<protein>
    <recommendedName>
        <fullName evidence="6">Fungal STAND N-terminal Goodbye domain-containing protein</fullName>
    </recommendedName>
</protein>
<dbReference type="PANTHER" id="PTHR10039">
    <property type="entry name" value="AMELOGENIN"/>
    <property type="match status" value="1"/>
</dbReference>
<dbReference type="Pfam" id="PF17109">
    <property type="entry name" value="Goodbye"/>
    <property type="match status" value="1"/>
</dbReference>
<gene>
    <name evidence="4" type="ORF">N7493_011194</name>
</gene>
<sequence length="1364" mass="154618">MSVKQPEEEYNIQETWERVCASFAESTNIHLTDSPKYTPDEVIEQIRARQDEDNEKNAKYKAAKDAIGKTVKFLMLLGGIAAQGASMVFAPSSLCFNAISYLLNAGMKYKRIFSSLSELFRRVSDVLERCKIYLRLPPDTIDVSLRKIINEEMLCFVDICALSIKVLRGHKVFTALKVIAFDSDEGVSCQLGRLEDLVEREAQIRATLGFEKQVQSQTLLLESAEGNKKIRATMDMLSAIDANLDCASKEYNLVMEDYRQTLSARVQGSGKWLQNDRSYIAWLGAVSTPFSILGLSGAEGRGKSFLCATIFENLQEISSHVGEDLSCTSAAFYTFGNQNTSLMKALKVLSWQIVNTDIVYRKTIGLLNSTTKLDLATLWERLFAKLYKGDSTCFLVLDGVEKMDIKSLKEFTQILAELKLTSANWPRFKLRLLLSGRDETMHKIQHDLGLNNISVMEVASKNKDDLARFINNGIENIPMFEKSSSQPQIFDLRKMVLQTLTENTRGDFVNAKLLLDEISGKQRPSEIKDILSRSGGNRSDTIARNVELLNKTLNETDISELNELLTWVIFAKGDLYIDELEDVLRTGAKESSLWPLADKITQSYSPLLRIIRVEYNQQDISPMLRVELVSSSIEEFLRMEAKSGLLATNPNTPTIDTVHELEVSIVRRFLESVCDSKLYGKFGFEEFFQQKLRGSRSRIGIDPDTAHSRILTTCLETIFVHDLSSTPTNLYHYAERYFAEHLRMVDLSLLQPQSKTAIGLQLVRLLTDTEMIERWCGYDYGHTPYSWLYNDDNAEAAVRWLQDSAVMKCLSVEQYEWVKSLSSKDSPDTDILDHVARYLARQWLQHDKSGNRSLFVWVYMYFTKIENRKNPETKRLSHKPAMKDIEASHILETAKWAQAYIGLDVLGHEENCNVAYTLRQYGKIHEASEQFGLAASLQQGSWDAKKGMADCYAAQEQYDLAIATMEEALVALNQADIEEKDEYIAGMHLMIADWNADAGHTDVAIQRYKAIVKSGTMYMWTASCNVFGLLHTAKDYDRMLGFLQEFDDQIMSLDDNSSDGESSSEDESLTLRTSLFKSVGDQSVFTEALFAMVSAGKGFDIVFEGFQAVIDAIKKEVLKQEYWKRSHQGLFMNQLAFICYSCGGDNQERKEFAMEIWLKVLQLEETVEDHLLLQVKHTVRVHIANAYFKESLRNSGPTTLYLEQLQQLSTLDSTLDHCDRRRDGAYPNQLIARYHVLRGNQTSAINSLRINVKLNLDILVDDDPLNDWQGFLGLAKNFMFAGQDEDSLAAWSLITPHDRSDNKTADLSTPGVSKDGLKGPLAESCYAGCHAFWTYPNDMYVCRECDSVQFDPPCLKKLREGKFG</sequence>
<accession>A0AAD6HBM5</accession>
<evidence type="ECO:0000313" key="4">
    <source>
        <dbReference type="EMBL" id="KAJ5704056.1"/>
    </source>
</evidence>
<reference evidence="4" key="2">
    <citation type="submission" date="2023-01" db="EMBL/GenBank/DDBJ databases">
        <authorList>
            <person name="Petersen C."/>
        </authorList>
    </citation>
    <scope>NUCLEOTIDE SEQUENCE</scope>
    <source>
        <strain evidence="4">IBT 17514</strain>
    </source>
</reference>
<evidence type="ECO:0000259" key="3">
    <source>
        <dbReference type="Pfam" id="PF24883"/>
    </source>
</evidence>
<feature type="domain" description="Nephrocystin 3-like N-terminal" evidence="3">
    <location>
        <begin position="268"/>
        <end position="437"/>
    </location>
</feature>
<evidence type="ECO:0008006" key="6">
    <source>
        <dbReference type="Google" id="ProtNLM"/>
    </source>
</evidence>
<dbReference type="Pfam" id="PF24883">
    <property type="entry name" value="NPHP3_N"/>
    <property type="match status" value="1"/>
</dbReference>
<dbReference type="EMBL" id="JAQJAN010000020">
    <property type="protein sequence ID" value="KAJ5704056.1"/>
    <property type="molecule type" value="Genomic_DNA"/>
</dbReference>
<comment type="caution">
    <text evidence="4">The sequence shown here is derived from an EMBL/GenBank/DDBJ whole genome shotgun (WGS) entry which is preliminary data.</text>
</comment>
<evidence type="ECO:0000313" key="5">
    <source>
        <dbReference type="Proteomes" id="UP001215712"/>
    </source>
</evidence>
<organism evidence="4 5">
    <name type="scientific">Penicillium malachiteum</name>
    <dbReference type="NCBI Taxonomy" id="1324776"/>
    <lineage>
        <taxon>Eukaryota</taxon>
        <taxon>Fungi</taxon>
        <taxon>Dikarya</taxon>
        <taxon>Ascomycota</taxon>
        <taxon>Pezizomycotina</taxon>
        <taxon>Eurotiomycetes</taxon>
        <taxon>Eurotiomycetidae</taxon>
        <taxon>Eurotiales</taxon>
        <taxon>Aspergillaceae</taxon>
        <taxon>Penicillium</taxon>
    </lineage>
</organism>
<evidence type="ECO:0000259" key="2">
    <source>
        <dbReference type="Pfam" id="PF17109"/>
    </source>
</evidence>
<dbReference type="InterPro" id="IPR011990">
    <property type="entry name" value="TPR-like_helical_dom_sf"/>
</dbReference>
<keyword evidence="1" id="KW-0677">Repeat</keyword>
<evidence type="ECO:0000256" key="1">
    <source>
        <dbReference type="ARBA" id="ARBA00022737"/>
    </source>
</evidence>
<dbReference type="SUPFAM" id="SSF52540">
    <property type="entry name" value="P-loop containing nucleoside triphosphate hydrolases"/>
    <property type="match status" value="1"/>
</dbReference>